<evidence type="ECO:0000313" key="6">
    <source>
        <dbReference type="EMBL" id="VAX00769.1"/>
    </source>
</evidence>
<dbReference type="GO" id="GO:0006596">
    <property type="term" value="P:polyamine biosynthetic process"/>
    <property type="evidence" value="ECO:0007669"/>
    <property type="project" value="UniProtKB-KW"/>
</dbReference>
<dbReference type="InterPro" id="IPR036259">
    <property type="entry name" value="MFS_trans_sf"/>
</dbReference>
<feature type="transmembrane region" description="Helical" evidence="4">
    <location>
        <begin position="183"/>
        <end position="201"/>
    </location>
</feature>
<proteinExistence type="inferred from homology"/>
<comment type="similarity">
    <text evidence="1">Belongs to the spermidine/spermine synthase family.</text>
</comment>
<reference evidence="6" key="1">
    <citation type="submission" date="2018-06" db="EMBL/GenBank/DDBJ databases">
        <authorList>
            <person name="Zhirakovskaya E."/>
        </authorList>
    </citation>
    <scope>NUCLEOTIDE SEQUENCE</scope>
</reference>
<dbReference type="SUPFAM" id="SSF53335">
    <property type="entry name" value="S-adenosyl-L-methionine-dependent methyltransferases"/>
    <property type="match status" value="1"/>
</dbReference>
<dbReference type="Gene3D" id="3.40.50.150">
    <property type="entry name" value="Vaccinia Virus protein VP39"/>
    <property type="match status" value="1"/>
</dbReference>
<keyword evidence="4" id="KW-1133">Transmembrane helix</keyword>
<dbReference type="EC" id="2.5.1.16" evidence="6"/>
<dbReference type="PANTHER" id="PTHR43317:SF1">
    <property type="entry name" value="THERMOSPERMINE SYNTHASE ACAULIS5"/>
    <property type="match status" value="1"/>
</dbReference>
<name>A0A3B1A4V2_9ZZZZ</name>
<dbReference type="GO" id="GO:0004766">
    <property type="term" value="F:spermidine synthase activity"/>
    <property type="evidence" value="ECO:0007669"/>
    <property type="project" value="UniProtKB-EC"/>
</dbReference>
<dbReference type="InterPro" id="IPR030374">
    <property type="entry name" value="PABS"/>
</dbReference>
<sequence>MTDTQHAEHNRSLLIYLLFTAVISGALVMLVQVLGSRVVGPFFGVSLFVWTSLITVTLLALSGGYAIGGMLSDRFQRPEVLYGIIFTAGLLVLLIPLLKGPVLKACLPLGLRGGAFASTLILFGPVLLLLGCVSPYLVKLTASKLKNIGRVVGGLYALSTLGSTVGTVVTGFVLIAYLSVDQIFALAGGLLISLSVVYFVAFQRRWVALLVLIFPFLLYQPETPVSRTMSDGTQVDLVHRVDNYYGDIKVVDYSYGKVHYREMIIDGMIQGGIDLADNQSIYEYNYFIQFLSYMLVPEGKRCLVIGLGLGAIPRWYEKQGISCDVVDINPAVVDIAQDYFDFQITGDLFIEDARYYLNSTDRRYDYIVLDVFNGDVTPAHLLSVEALSLMRDRLRPGGVLAVNLIGSLRKETYMTASVIKTVGAAFDQVGVFPAFDRQNSETGIGNIILMAYQGPVRSLQAGHANFQTHASVQRMVSTNLGQQFTFPADTPAIVLTDDYNPIDFFDGWLRETVRGMILETTDWDILIS</sequence>
<dbReference type="PROSITE" id="PS51006">
    <property type="entry name" value="PABS_2"/>
    <property type="match status" value="1"/>
</dbReference>
<dbReference type="EMBL" id="UOFV01000224">
    <property type="protein sequence ID" value="VAX00769.1"/>
    <property type="molecule type" value="Genomic_DNA"/>
</dbReference>
<keyword evidence="4" id="KW-0472">Membrane</keyword>
<gene>
    <name evidence="6" type="ORF">MNBD_GAMMA19-1100</name>
</gene>
<feature type="transmembrane region" description="Helical" evidence="4">
    <location>
        <begin position="80"/>
        <end position="98"/>
    </location>
</feature>
<keyword evidence="4" id="KW-0812">Transmembrane</keyword>
<evidence type="ECO:0000256" key="2">
    <source>
        <dbReference type="ARBA" id="ARBA00022679"/>
    </source>
</evidence>
<evidence type="ECO:0000256" key="3">
    <source>
        <dbReference type="ARBA" id="ARBA00023115"/>
    </source>
</evidence>
<evidence type="ECO:0000259" key="5">
    <source>
        <dbReference type="PROSITE" id="PS51006"/>
    </source>
</evidence>
<feature type="transmembrane region" description="Helical" evidence="4">
    <location>
        <begin position="118"/>
        <end position="138"/>
    </location>
</feature>
<feature type="transmembrane region" description="Helical" evidence="4">
    <location>
        <begin position="206"/>
        <end position="221"/>
    </location>
</feature>
<evidence type="ECO:0000256" key="1">
    <source>
        <dbReference type="ARBA" id="ARBA00007867"/>
    </source>
</evidence>
<dbReference type="PANTHER" id="PTHR43317">
    <property type="entry name" value="THERMOSPERMINE SYNTHASE ACAULIS5"/>
    <property type="match status" value="1"/>
</dbReference>
<dbReference type="InterPro" id="IPR029063">
    <property type="entry name" value="SAM-dependent_MTases_sf"/>
</dbReference>
<dbReference type="GO" id="GO:0010487">
    <property type="term" value="F:thermospermine synthase activity"/>
    <property type="evidence" value="ECO:0007669"/>
    <property type="project" value="TreeGrafter"/>
</dbReference>
<keyword evidence="2 6" id="KW-0808">Transferase</keyword>
<dbReference type="Pfam" id="PF01564">
    <property type="entry name" value="Spermine_synth"/>
    <property type="match status" value="1"/>
</dbReference>
<dbReference type="AlphaFoldDB" id="A0A3B1A4V2"/>
<dbReference type="NCBIfam" id="NF037959">
    <property type="entry name" value="MFS_SpdSyn"/>
    <property type="match status" value="1"/>
</dbReference>
<accession>A0A3B1A4V2</accession>
<dbReference type="SUPFAM" id="SSF103473">
    <property type="entry name" value="MFS general substrate transporter"/>
    <property type="match status" value="1"/>
</dbReference>
<evidence type="ECO:0000256" key="4">
    <source>
        <dbReference type="SAM" id="Phobius"/>
    </source>
</evidence>
<feature type="transmembrane region" description="Helical" evidence="4">
    <location>
        <begin position="47"/>
        <end position="68"/>
    </location>
</feature>
<feature type="transmembrane region" description="Helical" evidence="4">
    <location>
        <begin position="150"/>
        <end position="177"/>
    </location>
</feature>
<keyword evidence="3" id="KW-0620">Polyamine biosynthesis</keyword>
<dbReference type="CDD" id="cd02440">
    <property type="entry name" value="AdoMet_MTases"/>
    <property type="match status" value="1"/>
</dbReference>
<protein>
    <submittedName>
        <fullName evidence="6">Spermidine synthase</fullName>
        <ecNumber evidence="6">2.5.1.16</ecNumber>
    </submittedName>
</protein>
<feature type="transmembrane region" description="Helical" evidence="4">
    <location>
        <begin position="12"/>
        <end position="35"/>
    </location>
</feature>
<organism evidence="6">
    <name type="scientific">hydrothermal vent metagenome</name>
    <dbReference type="NCBI Taxonomy" id="652676"/>
    <lineage>
        <taxon>unclassified sequences</taxon>
        <taxon>metagenomes</taxon>
        <taxon>ecological metagenomes</taxon>
    </lineage>
</organism>
<feature type="domain" description="PABS" evidence="5">
    <location>
        <begin position="213"/>
        <end position="452"/>
    </location>
</feature>